<evidence type="ECO:0000313" key="3">
    <source>
        <dbReference type="Proteomes" id="UP000215059"/>
    </source>
</evidence>
<feature type="transmembrane region" description="Helical" evidence="1">
    <location>
        <begin position="7"/>
        <end position="25"/>
    </location>
</feature>
<dbReference type="InterPro" id="IPR012651">
    <property type="entry name" value="Thia_Transptr_ThiT"/>
</dbReference>
<keyword evidence="1" id="KW-0472">Membrane</keyword>
<dbReference type="GO" id="GO:0005886">
    <property type="term" value="C:plasma membrane"/>
    <property type="evidence" value="ECO:0007669"/>
    <property type="project" value="InterPro"/>
</dbReference>
<dbReference type="OrthoDB" id="9795813at2"/>
<dbReference type="NCBIfam" id="TIGR02357">
    <property type="entry name" value="ECF_ThiT_YuaJ"/>
    <property type="match status" value="1"/>
</dbReference>
<dbReference type="Proteomes" id="UP000215059">
    <property type="component" value="Unassembled WGS sequence"/>
</dbReference>
<reference evidence="2 3" key="1">
    <citation type="submission" date="2017-07" db="EMBL/GenBank/DDBJ databases">
        <title>Fictibacillus sp. nov. GDSW-R2A3 Genome sequencing and assembly.</title>
        <authorList>
            <person name="Mayilraj S."/>
        </authorList>
    </citation>
    <scope>NUCLEOTIDE SEQUENCE [LARGE SCALE GENOMIC DNA]</scope>
    <source>
        <strain evidence="2 3">GDSW-R2A3</strain>
    </source>
</reference>
<protein>
    <submittedName>
        <fullName evidence="2">Energy-coupled thiamine transporter ThiT</fullName>
    </submittedName>
</protein>
<feature type="transmembrane region" description="Helical" evidence="1">
    <location>
        <begin position="111"/>
        <end position="138"/>
    </location>
</feature>
<feature type="transmembrane region" description="Helical" evidence="1">
    <location>
        <begin position="81"/>
        <end position="99"/>
    </location>
</feature>
<sequence length="190" mass="20456">MKKKSLVLLTETAVMSALALILGLIKFNGFWPNGGSVSLEMVPIFFMAFRRGLAGGLLTGLAVGLLQLMFNFSAVHPLSILLDYPIAFMAAGLAGIFAVSSKEKKSKRTAFLVAGILLGCTVRFAAHVLSGAVFFASYAPEGMNPWVYSIFYNGSYMLPIFLITTATALFITNTSPKLIHTERLKADHAA</sequence>
<gene>
    <name evidence="2" type="primary">thiT</name>
    <name evidence="2" type="ORF">CGZ90_03070</name>
</gene>
<comment type="caution">
    <text evidence="2">The sequence shown here is derived from an EMBL/GenBank/DDBJ whole genome shotgun (WGS) entry which is preliminary data.</text>
</comment>
<proteinExistence type="predicted"/>
<dbReference type="Pfam" id="PF09515">
    <property type="entry name" value="Thia_YuaJ"/>
    <property type="match status" value="1"/>
</dbReference>
<feature type="transmembrane region" description="Helical" evidence="1">
    <location>
        <begin position="150"/>
        <end position="171"/>
    </location>
</feature>
<feature type="transmembrane region" description="Helical" evidence="1">
    <location>
        <begin position="56"/>
        <end position="75"/>
    </location>
</feature>
<name>A0A235FCH7_9BACL</name>
<organism evidence="2 3">
    <name type="scientific">Fictibacillus aquaticus</name>
    <dbReference type="NCBI Taxonomy" id="2021314"/>
    <lineage>
        <taxon>Bacteria</taxon>
        <taxon>Bacillati</taxon>
        <taxon>Bacillota</taxon>
        <taxon>Bacilli</taxon>
        <taxon>Bacillales</taxon>
        <taxon>Fictibacillaceae</taxon>
        <taxon>Fictibacillus</taxon>
    </lineage>
</organism>
<evidence type="ECO:0000313" key="2">
    <source>
        <dbReference type="EMBL" id="OYD58899.1"/>
    </source>
</evidence>
<evidence type="ECO:0000256" key="1">
    <source>
        <dbReference type="SAM" id="Phobius"/>
    </source>
</evidence>
<dbReference type="AlphaFoldDB" id="A0A235FCH7"/>
<dbReference type="GO" id="GO:0015234">
    <property type="term" value="F:thiamine transmembrane transporter activity"/>
    <property type="evidence" value="ECO:0007669"/>
    <property type="project" value="InterPro"/>
</dbReference>
<dbReference type="Gene3D" id="1.10.1760.20">
    <property type="match status" value="1"/>
</dbReference>
<keyword evidence="1" id="KW-0812">Transmembrane</keyword>
<accession>A0A235FCH7</accession>
<keyword evidence="3" id="KW-1185">Reference proteome</keyword>
<keyword evidence="1" id="KW-1133">Transmembrane helix</keyword>
<dbReference type="EMBL" id="NOII01000001">
    <property type="protein sequence ID" value="OYD58899.1"/>
    <property type="molecule type" value="Genomic_DNA"/>
</dbReference>
<dbReference type="RefSeq" id="WP_094250859.1">
    <property type="nucleotide sequence ID" value="NZ_JBHLXL010000001.1"/>
</dbReference>